<keyword evidence="10" id="KW-1185">Reference proteome</keyword>
<name>A0A2V1D6A9_9PLEO</name>
<evidence type="ECO:0000256" key="5">
    <source>
        <dbReference type="ARBA" id="ARBA00022857"/>
    </source>
</evidence>
<dbReference type="InterPro" id="IPR020946">
    <property type="entry name" value="Flavin_mOase-like"/>
</dbReference>
<evidence type="ECO:0000256" key="3">
    <source>
        <dbReference type="ARBA" id="ARBA00022630"/>
    </source>
</evidence>
<dbReference type="EMBL" id="KZ805650">
    <property type="protein sequence ID" value="PVH92764.1"/>
    <property type="molecule type" value="Genomic_DNA"/>
</dbReference>
<comment type="similarity">
    <text evidence="2">Belongs to the FMO family.</text>
</comment>
<dbReference type="PANTHER" id="PTHR23023">
    <property type="entry name" value="DIMETHYLANILINE MONOOXYGENASE"/>
    <property type="match status" value="1"/>
</dbReference>
<protein>
    <submittedName>
        <fullName evidence="9">FAD/NAD(P)-binding domain-containing protein</fullName>
    </submittedName>
</protein>
<feature type="region of interest" description="Disordered" evidence="8">
    <location>
        <begin position="263"/>
        <end position="285"/>
    </location>
</feature>
<accession>A0A2V1D6A9</accession>
<evidence type="ECO:0000313" key="10">
    <source>
        <dbReference type="Proteomes" id="UP000244855"/>
    </source>
</evidence>
<dbReference type="AlphaFoldDB" id="A0A2V1D6A9"/>
<keyword evidence="5" id="KW-0521">NADP</keyword>
<evidence type="ECO:0000256" key="1">
    <source>
        <dbReference type="ARBA" id="ARBA00001974"/>
    </source>
</evidence>
<evidence type="ECO:0000256" key="4">
    <source>
        <dbReference type="ARBA" id="ARBA00022827"/>
    </source>
</evidence>
<comment type="cofactor">
    <cofactor evidence="1">
        <name>FAD</name>
        <dbReference type="ChEBI" id="CHEBI:57692"/>
    </cofactor>
</comment>
<dbReference type="SUPFAM" id="SSF51905">
    <property type="entry name" value="FAD/NAD(P)-binding domain"/>
    <property type="match status" value="2"/>
</dbReference>
<dbReference type="InterPro" id="IPR000960">
    <property type="entry name" value="Flavin_mOase"/>
</dbReference>
<dbReference type="OrthoDB" id="66881at2759"/>
<proteinExistence type="inferred from homology"/>
<gene>
    <name evidence="9" type="ORF">DM02DRAFT_619724</name>
</gene>
<dbReference type="Pfam" id="PF13450">
    <property type="entry name" value="NAD_binding_8"/>
    <property type="match status" value="1"/>
</dbReference>
<evidence type="ECO:0000256" key="2">
    <source>
        <dbReference type="ARBA" id="ARBA00009183"/>
    </source>
</evidence>
<dbReference type="PRINTS" id="PR00370">
    <property type="entry name" value="FMOXYGENASE"/>
</dbReference>
<dbReference type="InterPro" id="IPR050346">
    <property type="entry name" value="FMO-like"/>
</dbReference>
<dbReference type="Proteomes" id="UP000244855">
    <property type="component" value="Unassembled WGS sequence"/>
</dbReference>
<dbReference type="Gene3D" id="3.50.50.60">
    <property type="entry name" value="FAD/NAD(P)-binding domain"/>
    <property type="match status" value="2"/>
</dbReference>
<keyword evidence="6" id="KW-0560">Oxidoreductase</keyword>
<evidence type="ECO:0000256" key="6">
    <source>
        <dbReference type="ARBA" id="ARBA00023002"/>
    </source>
</evidence>
<dbReference type="Pfam" id="PF00743">
    <property type="entry name" value="FMO-like"/>
    <property type="match status" value="2"/>
</dbReference>
<feature type="compositionally biased region" description="Low complexity" evidence="8">
    <location>
        <begin position="263"/>
        <end position="284"/>
    </location>
</feature>
<organism evidence="9 10">
    <name type="scientific">Periconia macrospinosa</name>
    <dbReference type="NCBI Taxonomy" id="97972"/>
    <lineage>
        <taxon>Eukaryota</taxon>
        <taxon>Fungi</taxon>
        <taxon>Dikarya</taxon>
        <taxon>Ascomycota</taxon>
        <taxon>Pezizomycotina</taxon>
        <taxon>Dothideomycetes</taxon>
        <taxon>Pleosporomycetidae</taxon>
        <taxon>Pleosporales</taxon>
        <taxon>Massarineae</taxon>
        <taxon>Periconiaceae</taxon>
        <taxon>Periconia</taxon>
    </lineage>
</organism>
<sequence>MEPFTHIKRVAIIGAGPAGLAAVKYLKAESAFSQIVVFEQRARVGGVWNYTPAVPPSYQTDFSIPRTKPASAVETPWRRTSSGCKRDEGEAIFPSPIYDGLETNIPHTLMNFSDKKFPEGTPLFPPFRVVGEYLSEYAADIASYIRLGMQVHSVESVRREGNVEWEISYTDLRAEGEGGGGKGREVFDAVVVATGHYSDPYVPDIPGVREWRERYGGDVTHSKYYKNPGSYAGKKVVIVGNSASGIDISRQISTVASHILVSSKSPTTPVNPSSSSPSNLTPVPEITSLDPATRTLHFADNTTSSDIDSIVFCTGYLYSYPFLTSLTPPAITTEGVRTTNTYQHIFYHPCPSLAFLTLPQRIVPFPVAEAQAAYVARVFAGRLGLPTRGEMEEWEAKRVKERGESDFHSLGCPQDVAYINMLYDLSVSVDGEETKGKTPPFWDEEKAWTREMFPEIKRRALQLGEKRSQVRCLQDLGFAFRKEEKHG</sequence>
<dbReference type="PIRSF" id="PIRSF000332">
    <property type="entry name" value="FMO"/>
    <property type="match status" value="1"/>
</dbReference>
<keyword evidence="7" id="KW-0503">Monooxygenase</keyword>
<dbReference type="STRING" id="97972.A0A2V1D6A9"/>
<evidence type="ECO:0000313" key="9">
    <source>
        <dbReference type="EMBL" id="PVH92764.1"/>
    </source>
</evidence>
<keyword evidence="4" id="KW-0274">FAD</keyword>
<dbReference type="InterPro" id="IPR036188">
    <property type="entry name" value="FAD/NAD-bd_sf"/>
</dbReference>
<dbReference type="GO" id="GO:0004499">
    <property type="term" value="F:N,N-dimethylaniline monooxygenase activity"/>
    <property type="evidence" value="ECO:0007669"/>
    <property type="project" value="InterPro"/>
</dbReference>
<reference evidence="9 10" key="1">
    <citation type="journal article" date="2018" name="Sci. Rep.">
        <title>Comparative genomics provides insights into the lifestyle and reveals functional heterogeneity of dark septate endophytic fungi.</title>
        <authorList>
            <person name="Knapp D.G."/>
            <person name="Nemeth J.B."/>
            <person name="Barry K."/>
            <person name="Hainaut M."/>
            <person name="Henrissat B."/>
            <person name="Johnson J."/>
            <person name="Kuo A."/>
            <person name="Lim J.H.P."/>
            <person name="Lipzen A."/>
            <person name="Nolan M."/>
            <person name="Ohm R.A."/>
            <person name="Tamas L."/>
            <person name="Grigoriev I.V."/>
            <person name="Spatafora J.W."/>
            <person name="Nagy L.G."/>
            <person name="Kovacs G.M."/>
        </authorList>
    </citation>
    <scope>NUCLEOTIDE SEQUENCE [LARGE SCALE GENOMIC DNA]</scope>
    <source>
        <strain evidence="9 10">DSE2036</strain>
    </source>
</reference>
<evidence type="ECO:0000256" key="7">
    <source>
        <dbReference type="ARBA" id="ARBA00023033"/>
    </source>
</evidence>
<keyword evidence="3" id="KW-0285">Flavoprotein</keyword>
<dbReference type="GO" id="GO:0050660">
    <property type="term" value="F:flavin adenine dinucleotide binding"/>
    <property type="evidence" value="ECO:0007669"/>
    <property type="project" value="InterPro"/>
</dbReference>
<evidence type="ECO:0000256" key="8">
    <source>
        <dbReference type="SAM" id="MobiDB-lite"/>
    </source>
</evidence>
<dbReference type="GO" id="GO:0050661">
    <property type="term" value="F:NADP binding"/>
    <property type="evidence" value="ECO:0007669"/>
    <property type="project" value="InterPro"/>
</dbReference>
<dbReference type="FunFam" id="3.50.50.60:FF:000138">
    <property type="entry name" value="Flavin-containing monooxygenase"/>
    <property type="match status" value="1"/>
</dbReference>